<dbReference type="EMBL" id="CM042051">
    <property type="protein sequence ID" value="KAI3727701.1"/>
    <property type="molecule type" value="Genomic_DNA"/>
</dbReference>
<evidence type="ECO:0000313" key="1">
    <source>
        <dbReference type="EMBL" id="KAI3727701.1"/>
    </source>
</evidence>
<reference evidence="1 2" key="2">
    <citation type="journal article" date="2022" name="Mol. Ecol. Resour.">
        <title>The genomes of chicory, endive, great burdock and yacon provide insights into Asteraceae paleo-polyploidization history and plant inulin production.</title>
        <authorList>
            <person name="Fan W."/>
            <person name="Wang S."/>
            <person name="Wang H."/>
            <person name="Wang A."/>
            <person name="Jiang F."/>
            <person name="Liu H."/>
            <person name="Zhao H."/>
            <person name="Xu D."/>
            <person name="Zhang Y."/>
        </authorList>
    </citation>
    <scope>NUCLEOTIDE SEQUENCE [LARGE SCALE GENOMIC DNA]</scope>
    <source>
        <strain evidence="2">cv. Niubang</strain>
    </source>
</reference>
<comment type="caution">
    <text evidence="1">The sequence shown here is derived from an EMBL/GenBank/DDBJ whole genome shotgun (WGS) entry which is preliminary data.</text>
</comment>
<name>A0ACB9C053_ARCLA</name>
<organism evidence="1 2">
    <name type="scientific">Arctium lappa</name>
    <name type="common">Greater burdock</name>
    <name type="synonym">Lappa major</name>
    <dbReference type="NCBI Taxonomy" id="4217"/>
    <lineage>
        <taxon>Eukaryota</taxon>
        <taxon>Viridiplantae</taxon>
        <taxon>Streptophyta</taxon>
        <taxon>Embryophyta</taxon>
        <taxon>Tracheophyta</taxon>
        <taxon>Spermatophyta</taxon>
        <taxon>Magnoliopsida</taxon>
        <taxon>eudicotyledons</taxon>
        <taxon>Gunneridae</taxon>
        <taxon>Pentapetalae</taxon>
        <taxon>asterids</taxon>
        <taxon>campanulids</taxon>
        <taxon>Asterales</taxon>
        <taxon>Asteraceae</taxon>
        <taxon>Carduoideae</taxon>
        <taxon>Cardueae</taxon>
        <taxon>Arctiinae</taxon>
        <taxon>Arctium</taxon>
    </lineage>
</organism>
<gene>
    <name evidence="1" type="ORF">L6452_16319</name>
</gene>
<reference evidence="2" key="1">
    <citation type="journal article" date="2022" name="Mol. Ecol. Resour.">
        <title>The genomes of chicory, endive, great burdock and yacon provide insights into Asteraceae palaeo-polyploidization history and plant inulin production.</title>
        <authorList>
            <person name="Fan W."/>
            <person name="Wang S."/>
            <person name="Wang H."/>
            <person name="Wang A."/>
            <person name="Jiang F."/>
            <person name="Liu H."/>
            <person name="Zhao H."/>
            <person name="Xu D."/>
            <person name="Zhang Y."/>
        </authorList>
    </citation>
    <scope>NUCLEOTIDE SEQUENCE [LARGE SCALE GENOMIC DNA]</scope>
    <source>
        <strain evidence="2">cv. Niubang</strain>
    </source>
</reference>
<evidence type="ECO:0000313" key="2">
    <source>
        <dbReference type="Proteomes" id="UP001055879"/>
    </source>
</evidence>
<proteinExistence type="predicted"/>
<dbReference type="Proteomes" id="UP001055879">
    <property type="component" value="Linkage Group LG05"/>
</dbReference>
<protein>
    <submittedName>
        <fullName evidence="1">Uncharacterized protein</fullName>
    </submittedName>
</protein>
<accession>A0ACB9C053</accession>
<sequence>MENSAAFSSSVKFTEHKTRVTMVNKSLLTTGDNVYARREAASEVNATVAGPRVVRISVTDAYATDSSGDDGEVFFGRRRVKKFVNEVTIKARSGDDVSGYCNRIGGKTAASRRKNANAAVKGDVAVKKRLKVSSGKKFRGVRQRPWGKWAAEIRDPTRRVRLWLGTYDTAEEAAMVYDHAAIQLRGPDALTNFTIPSPENLQLPEKKLSSVDSGYNSGEESQTNNKASSPKSVLRFSSSSTDECVAESTQHSPLNDAVNEPSELTENNGSVSENFSDFQPFTDTFSTSDLFDFPDFVPDIYDPTSFSDSMFHSSDPSEAFFGFANDFGFGSGSGSGSSSWPADDYLQDFGDVFGSDPLVAL</sequence>
<keyword evidence="2" id="KW-1185">Reference proteome</keyword>